<dbReference type="AlphaFoldDB" id="A0A1M5E1J9"/>
<sequence length="177" mass="19700">MNMKTPNIYLFILTVGIFGGTACNQGHPLSNSELTAEADTTLVGPTWQLVAFLEADGDRILVENLPEWGRGYTVTFTKQNLKCNSSKSPCGKWHMKVQGHPNEGFFTYDIGSDGNQSLTIYFHGQTKMGQPDGSKENMFFNALKAAKSYRINGKQLRIFYSDEKVLLFEPAESSEGE</sequence>
<dbReference type="EMBL" id="FQUS01000012">
    <property type="protein sequence ID" value="SHF73085.1"/>
    <property type="molecule type" value="Genomic_DNA"/>
</dbReference>
<gene>
    <name evidence="1" type="ORF">SAMN05443144_11299</name>
</gene>
<keyword evidence="2" id="KW-1185">Reference proteome</keyword>
<organism evidence="1 2">
    <name type="scientific">Fodinibius roseus</name>
    <dbReference type="NCBI Taxonomy" id="1194090"/>
    <lineage>
        <taxon>Bacteria</taxon>
        <taxon>Pseudomonadati</taxon>
        <taxon>Balneolota</taxon>
        <taxon>Balneolia</taxon>
        <taxon>Balneolales</taxon>
        <taxon>Balneolaceae</taxon>
        <taxon>Fodinibius</taxon>
    </lineage>
</organism>
<dbReference type="RefSeq" id="WP_073064616.1">
    <property type="nucleotide sequence ID" value="NZ_FQUS01000012.1"/>
</dbReference>
<dbReference type="PROSITE" id="PS51257">
    <property type="entry name" value="PROKAR_LIPOPROTEIN"/>
    <property type="match status" value="1"/>
</dbReference>
<dbReference type="InterPro" id="IPR038670">
    <property type="entry name" value="HslJ-like_sf"/>
</dbReference>
<dbReference type="STRING" id="1194090.SAMN05443144_11299"/>
<protein>
    <submittedName>
        <fullName evidence="1">META domain-containing protein</fullName>
    </submittedName>
</protein>
<dbReference type="Proteomes" id="UP000184041">
    <property type="component" value="Unassembled WGS sequence"/>
</dbReference>
<proteinExistence type="predicted"/>
<evidence type="ECO:0000313" key="2">
    <source>
        <dbReference type="Proteomes" id="UP000184041"/>
    </source>
</evidence>
<accession>A0A1M5E1J9</accession>
<dbReference type="OrthoDB" id="880459at2"/>
<reference evidence="1 2" key="1">
    <citation type="submission" date="2016-11" db="EMBL/GenBank/DDBJ databases">
        <authorList>
            <person name="Jaros S."/>
            <person name="Januszkiewicz K."/>
            <person name="Wedrychowicz H."/>
        </authorList>
    </citation>
    <scope>NUCLEOTIDE SEQUENCE [LARGE SCALE GENOMIC DNA]</scope>
    <source>
        <strain evidence="1 2">DSM 21986</strain>
    </source>
</reference>
<dbReference type="Gene3D" id="2.40.128.270">
    <property type="match status" value="1"/>
</dbReference>
<evidence type="ECO:0000313" key="1">
    <source>
        <dbReference type="EMBL" id="SHF73085.1"/>
    </source>
</evidence>
<name>A0A1M5E1J9_9BACT</name>